<dbReference type="Gene3D" id="2.40.160.50">
    <property type="entry name" value="membrane protein fhac: a member of the omp85/tpsb transporter family"/>
    <property type="match status" value="1"/>
</dbReference>
<keyword evidence="10" id="KW-1185">Reference proteome</keyword>
<feature type="domain" description="POTRA" evidence="8">
    <location>
        <begin position="334"/>
        <end position="405"/>
    </location>
</feature>
<dbReference type="CDD" id="cd07205">
    <property type="entry name" value="Pat_PNPLA6_PNPLA7_NTE1_like"/>
    <property type="match status" value="1"/>
</dbReference>
<comment type="subcellular location">
    <subcellularLocation>
        <location evidence="1">Membrane</location>
    </subcellularLocation>
</comment>
<organism evidence="9 10">
    <name type="scientific">Wenyingzhuangia marina</name>
    <dbReference type="NCBI Taxonomy" id="1195760"/>
    <lineage>
        <taxon>Bacteria</taxon>
        <taxon>Pseudomonadati</taxon>
        <taxon>Bacteroidota</taxon>
        <taxon>Flavobacteriia</taxon>
        <taxon>Flavobacteriales</taxon>
        <taxon>Flavobacteriaceae</taxon>
        <taxon>Wenyingzhuangia</taxon>
    </lineage>
</organism>
<dbReference type="Pfam" id="PF01734">
    <property type="entry name" value="Patatin"/>
    <property type="match status" value="1"/>
</dbReference>
<evidence type="ECO:0000256" key="3">
    <source>
        <dbReference type="ARBA" id="ARBA00022963"/>
    </source>
</evidence>
<feature type="short sequence motif" description="GXSXG" evidence="6">
    <location>
        <begin position="65"/>
        <end position="69"/>
    </location>
</feature>
<feature type="active site" description="Proton acceptor" evidence="6">
    <location>
        <position position="212"/>
    </location>
</feature>
<keyword evidence="3 6" id="KW-0442">Lipid degradation</keyword>
<dbReference type="PANTHER" id="PTHR14226">
    <property type="entry name" value="NEUROPATHY TARGET ESTERASE/SWISS CHEESE D.MELANOGASTER"/>
    <property type="match status" value="1"/>
</dbReference>
<dbReference type="EMBL" id="FQXQ01000001">
    <property type="protein sequence ID" value="SHH42993.1"/>
    <property type="molecule type" value="Genomic_DNA"/>
</dbReference>
<feature type="short sequence motif" description="GXGXXG" evidence="6">
    <location>
        <begin position="38"/>
        <end position="43"/>
    </location>
</feature>
<protein>
    <submittedName>
        <fullName evidence="9">NTE family protein</fullName>
    </submittedName>
</protein>
<dbReference type="InterPro" id="IPR050301">
    <property type="entry name" value="NTE"/>
</dbReference>
<sequence length="740" mass="84347">MKVKLLLLFILICQFSYSQELKIDSIFTRPKIGLVLSGGGAKGFAHIGVIKAIEKAGLKIDYIGGTSMGAAVGALYATGYTANQIDSIITSIDFMEMLSDKIDRKYSSFFDKKHGEKYLLNLPVKNWKIGLPLALSKGQNTYNKLSELYYPVAHINDFSKLPIPFFCMATNIENGKGIEINGGTLPEAIRSSASLPTLLSPYKIDSIVTVIDGGIADNFPIDVMKKKGVDIIIGVDVQGVLQKPENIDSALKVIDQIINYQLYGEEHGKTDDVDIYIHPDVFNYGMVDFDKTKQIIAEGEKSANKFIDIFEKLATQQNLVLEKKTKLKADRKKYIINEINISGADNYTRRYLRGKLDIKKNEKISNVELSNRINYLTQTKNFNSIRYSFDEQDSIVNLNFKIDENPQSLYLRVGAHYDTTYKLSGLINVTDKHLFLRNDLLSFDLAFGDNIRAELNYFVDNGHFLSYGFNSIFNQLETNMNFENENSKNISFEFSNVYNYLYSQINFRNRFAISLGFEHQFIRSYTRTFVVNPNEDRTYFDKSHYFNFLAKLELDTYDKKNFPNNGYLIKSTFRTYLSSSNYNENFAPISQARILLEGIKTISNTVSLFLQADGGMSITNDNQENLNYGIGGYGNNFINNYVPFHGYTFSELIGNSYIKGAASLRYRFYKKNYVDFYANYAIVTDDVINFLKHEPFFKNAKTGYSVGYSADSFLGPIDVRYAWSPENKNNAIYISVGFWF</sequence>
<dbReference type="Pfam" id="PF19143">
    <property type="entry name" value="Omp85_2"/>
    <property type="match status" value="1"/>
</dbReference>
<evidence type="ECO:0000256" key="4">
    <source>
        <dbReference type="ARBA" id="ARBA00023098"/>
    </source>
</evidence>
<evidence type="ECO:0000256" key="2">
    <source>
        <dbReference type="ARBA" id="ARBA00022801"/>
    </source>
</evidence>
<accession>A0A1M5SXT4</accession>
<keyword evidence="4 6" id="KW-0443">Lipid metabolism</keyword>
<name>A0A1M5SXT4_9FLAO</name>
<dbReference type="GO" id="GO:0019867">
    <property type="term" value="C:outer membrane"/>
    <property type="evidence" value="ECO:0007669"/>
    <property type="project" value="InterPro"/>
</dbReference>
<dbReference type="SUPFAM" id="SSF52151">
    <property type="entry name" value="FabD/lysophospholipase-like"/>
    <property type="match status" value="1"/>
</dbReference>
<dbReference type="Gene3D" id="3.10.20.310">
    <property type="entry name" value="membrane protein fhac"/>
    <property type="match status" value="1"/>
</dbReference>
<dbReference type="Gene3D" id="3.40.1090.10">
    <property type="entry name" value="Cytosolic phospholipase A2 catalytic domain"/>
    <property type="match status" value="1"/>
</dbReference>
<evidence type="ECO:0000313" key="10">
    <source>
        <dbReference type="Proteomes" id="UP000184109"/>
    </source>
</evidence>
<dbReference type="GO" id="GO:0016787">
    <property type="term" value="F:hydrolase activity"/>
    <property type="evidence" value="ECO:0007669"/>
    <property type="project" value="UniProtKB-UniRule"/>
</dbReference>
<evidence type="ECO:0000256" key="6">
    <source>
        <dbReference type="PROSITE-ProRule" id="PRU01161"/>
    </source>
</evidence>
<dbReference type="AlphaFoldDB" id="A0A1M5SXT4"/>
<dbReference type="GO" id="GO:0016042">
    <property type="term" value="P:lipid catabolic process"/>
    <property type="evidence" value="ECO:0007669"/>
    <property type="project" value="UniProtKB-UniRule"/>
</dbReference>
<evidence type="ECO:0000256" key="1">
    <source>
        <dbReference type="ARBA" id="ARBA00004370"/>
    </source>
</evidence>
<keyword evidence="2 6" id="KW-0378">Hydrolase</keyword>
<feature type="active site" description="Nucleophile" evidence="6">
    <location>
        <position position="67"/>
    </location>
</feature>
<dbReference type="InterPro" id="IPR043864">
    <property type="entry name" value="Omp85-like_dom"/>
</dbReference>
<dbReference type="PANTHER" id="PTHR14226:SF76">
    <property type="entry name" value="NTE FAMILY PROTEIN RSSA"/>
    <property type="match status" value="1"/>
</dbReference>
<dbReference type="InterPro" id="IPR034746">
    <property type="entry name" value="POTRA"/>
</dbReference>
<dbReference type="PROSITE" id="PS51635">
    <property type="entry name" value="PNPLA"/>
    <property type="match status" value="1"/>
</dbReference>
<dbReference type="OrthoDB" id="9770965at2"/>
<dbReference type="PROSITE" id="PS51779">
    <property type="entry name" value="POTRA"/>
    <property type="match status" value="1"/>
</dbReference>
<feature type="domain" description="PNPLA" evidence="7">
    <location>
        <begin position="34"/>
        <end position="225"/>
    </location>
</feature>
<gene>
    <name evidence="9" type="ORF">SAMN05444281_0573</name>
</gene>
<keyword evidence="5" id="KW-0472">Membrane</keyword>
<dbReference type="RefSeq" id="WP_073118160.1">
    <property type="nucleotide sequence ID" value="NZ_BMEN01000001.1"/>
</dbReference>
<evidence type="ECO:0000259" key="7">
    <source>
        <dbReference type="PROSITE" id="PS51635"/>
    </source>
</evidence>
<dbReference type="InterPro" id="IPR016035">
    <property type="entry name" value="Acyl_Trfase/lysoPLipase"/>
</dbReference>
<evidence type="ECO:0000256" key="5">
    <source>
        <dbReference type="ARBA" id="ARBA00023136"/>
    </source>
</evidence>
<proteinExistence type="predicted"/>
<dbReference type="InterPro" id="IPR002641">
    <property type="entry name" value="PNPLA_dom"/>
</dbReference>
<dbReference type="STRING" id="1195760.SAMN05444281_0573"/>
<evidence type="ECO:0000313" key="9">
    <source>
        <dbReference type="EMBL" id="SHH42993.1"/>
    </source>
</evidence>
<reference evidence="10" key="1">
    <citation type="submission" date="2016-11" db="EMBL/GenBank/DDBJ databases">
        <authorList>
            <person name="Varghese N."/>
            <person name="Submissions S."/>
        </authorList>
    </citation>
    <scope>NUCLEOTIDE SEQUENCE [LARGE SCALE GENOMIC DNA]</scope>
    <source>
        <strain evidence="10">DSM 100572</strain>
    </source>
</reference>
<dbReference type="Proteomes" id="UP000184109">
    <property type="component" value="Unassembled WGS sequence"/>
</dbReference>
<feature type="short sequence motif" description="DGA/G" evidence="6">
    <location>
        <begin position="212"/>
        <end position="214"/>
    </location>
</feature>
<evidence type="ECO:0000259" key="8">
    <source>
        <dbReference type="PROSITE" id="PS51779"/>
    </source>
</evidence>